<feature type="signal peptide" evidence="1">
    <location>
        <begin position="1"/>
        <end position="17"/>
    </location>
</feature>
<dbReference type="Proteomes" id="UP000822688">
    <property type="component" value="Chromosome 1"/>
</dbReference>
<keyword evidence="1" id="KW-0732">Signal</keyword>
<dbReference type="AlphaFoldDB" id="A0A8T0J8A1"/>
<organism evidence="2 3">
    <name type="scientific">Ceratodon purpureus</name>
    <name type="common">Fire moss</name>
    <name type="synonym">Dicranum purpureum</name>
    <dbReference type="NCBI Taxonomy" id="3225"/>
    <lineage>
        <taxon>Eukaryota</taxon>
        <taxon>Viridiplantae</taxon>
        <taxon>Streptophyta</taxon>
        <taxon>Embryophyta</taxon>
        <taxon>Bryophyta</taxon>
        <taxon>Bryophytina</taxon>
        <taxon>Bryopsida</taxon>
        <taxon>Dicranidae</taxon>
        <taxon>Pseudoditrichales</taxon>
        <taxon>Ditrichaceae</taxon>
        <taxon>Ceratodon</taxon>
    </lineage>
</organism>
<comment type="caution">
    <text evidence="2">The sequence shown here is derived from an EMBL/GenBank/DDBJ whole genome shotgun (WGS) entry which is preliminary data.</text>
</comment>
<evidence type="ECO:0000256" key="1">
    <source>
        <dbReference type="SAM" id="SignalP"/>
    </source>
</evidence>
<sequence length="53" mass="6176">MGFLALVKLLLLFGVFSVRHWALFSTLSMSDSWEHQTDLKVPLEISFYWGVCR</sequence>
<protein>
    <submittedName>
        <fullName evidence="2">Uncharacterized protein</fullName>
    </submittedName>
</protein>
<dbReference type="EMBL" id="CM026421">
    <property type="protein sequence ID" value="KAG0590981.1"/>
    <property type="molecule type" value="Genomic_DNA"/>
</dbReference>
<evidence type="ECO:0000313" key="3">
    <source>
        <dbReference type="Proteomes" id="UP000822688"/>
    </source>
</evidence>
<gene>
    <name evidence="2" type="ORF">KC19_1G140400</name>
</gene>
<evidence type="ECO:0000313" key="2">
    <source>
        <dbReference type="EMBL" id="KAG0590981.1"/>
    </source>
</evidence>
<reference evidence="2" key="1">
    <citation type="submission" date="2020-06" db="EMBL/GenBank/DDBJ databases">
        <title>WGS assembly of Ceratodon purpureus strain R40.</title>
        <authorList>
            <person name="Carey S.B."/>
            <person name="Jenkins J."/>
            <person name="Shu S."/>
            <person name="Lovell J.T."/>
            <person name="Sreedasyam A."/>
            <person name="Maumus F."/>
            <person name="Tiley G.P."/>
            <person name="Fernandez-Pozo N."/>
            <person name="Barry K."/>
            <person name="Chen C."/>
            <person name="Wang M."/>
            <person name="Lipzen A."/>
            <person name="Daum C."/>
            <person name="Saski C.A."/>
            <person name="Payton A.C."/>
            <person name="Mcbreen J.C."/>
            <person name="Conrad R.E."/>
            <person name="Kollar L.M."/>
            <person name="Olsson S."/>
            <person name="Huttunen S."/>
            <person name="Landis J.B."/>
            <person name="Wickett N.J."/>
            <person name="Johnson M.G."/>
            <person name="Rensing S.A."/>
            <person name="Grimwood J."/>
            <person name="Schmutz J."/>
            <person name="Mcdaniel S.F."/>
        </authorList>
    </citation>
    <scope>NUCLEOTIDE SEQUENCE</scope>
    <source>
        <strain evidence="2">R40</strain>
    </source>
</reference>
<feature type="chain" id="PRO_5035842119" evidence="1">
    <location>
        <begin position="18"/>
        <end position="53"/>
    </location>
</feature>
<keyword evidence="3" id="KW-1185">Reference proteome</keyword>
<accession>A0A8T0J8A1</accession>
<name>A0A8T0J8A1_CERPU</name>
<proteinExistence type="predicted"/>